<dbReference type="NCBIfam" id="NF003740">
    <property type="entry name" value="PRK05337.1"/>
    <property type="match status" value="1"/>
</dbReference>
<keyword evidence="4 9" id="KW-0378">Hydrolase</keyword>
<dbReference type="SUPFAM" id="SSF51445">
    <property type="entry name" value="(Trans)glycosidases"/>
    <property type="match status" value="1"/>
</dbReference>
<keyword evidence="10" id="KW-1185">Reference proteome</keyword>
<dbReference type="Proteomes" id="UP000609323">
    <property type="component" value="Unassembled WGS sequence"/>
</dbReference>
<keyword evidence="7" id="KW-0732">Signal</keyword>
<evidence type="ECO:0000259" key="8">
    <source>
        <dbReference type="Pfam" id="PF00933"/>
    </source>
</evidence>
<evidence type="ECO:0000256" key="2">
    <source>
        <dbReference type="ARBA" id="ARBA00005336"/>
    </source>
</evidence>
<dbReference type="PANTHER" id="PTHR30480">
    <property type="entry name" value="BETA-HEXOSAMINIDASE-RELATED"/>
    <property type="match status" value="1"/>
</dbReference>
<evidence type="ECO:0000313" key="10">
    <source>
        <dbReference type="Proteomes" id="UP000609323"/>
    </source>
</evidence>
<feature type="chain" id="PRO_5045393999" description="beta-N-acetylhexosaminidase" evidence="7">
    <location>
        <begin position="20"/>
        <end position="438"/>
    </location>
</feature>
<dbReference type="InterPro" id="IPR050226">
    <property type="entry name" value="NagZ_Beta-hexosaminidase"/>
</dbReference>
<evidence type="ECO:0000256" key="4">
    <source>
        <dbReference type="ARBA" id="ARBA00022801"/>
    </source>
</evidence>
<feature type="domain" description="Glycoside hydrolase family 3 N-terminal" evidence="8">
    <location>
        <begin position="88"/>
        <end position="409"/>
    </location>
</feature>
<comment type="catalytic activity">
    <reaction evidence="1">
        <text>Hydrolysis of terminal non-reducing N-acetyl-D-hexosamine residues in N-acetyl-beta-D-hexosaminides.</text>
        <dbReference type="EC" id="3.2.1.52"/>
    </reaction>
</comment>
<comment type="caution">
    <text evidence="9">The sequence shown here is derived from an EMBL/GenBank/DDBJ whole genome shotgun (WGS) entry which is preliminary data.</text>
</comment>
<feature type="compositionally biased region" description="Low complexity" evidence="6">
    <location>
        <begin position="60"/>
        <end position="69"/>
    </location>
</feature>
<dbReference type="InterPro" id="IPR019800">
    <property type="entry name" value="Glyco_hydro_3_AS"/>
</dbReference>
<comment type="similarity">
    <text evidence="2">Belongs to the glycosyl hydrolase 3 family.</text>
</comment>
<dbReference type="EMBL" id="BMHF01000013">
    <property type="protein sequence ID" value="GGA45050.1"/>
    <property type="molecule type" value="Genomic_DNA"/>
</dbReference>
<dbReference type="Gene3D" id="3.20.20.300">
    <property type="entry name" value="Glycoside hydrolase, family 3, N-terminal domain"/>
    <property type="match status" value="1"/>
</dbReference>
<evidence type="ECO:0000313" key="9">
    <source>
        <dbReference type="EMBL" id="GGA45050.1"/>
    </source>
</evidence>
<dbReference type="GO" id="GO:0016787">
    <property type="term" value="F:hydrolase activity"/>
    <property type="evidence" value="ECO:0007669"/>
    <property type="project" value="UniProtKB-KW"/>
</dbReference>
<dbReference type="InterPro" id="IPR017853">
    <property type="entry name" value="GH"/>
</dbReference>
<evidence type="ECO:0000256" key="1">
    <source>
        <dbReference type="ARBA" id="ARBA00001231"/>
    </source>
</evidence>
<sequence length="438" mass="46290">MTYSKSVLLLAALSMGLLAGGCAKSGGQEAVPAQTGAPSASTAGSGQTAPSSPQPPASSPAPEISAQPSKTPSSPADPVQAQLDKMSLNEKIGQMVIVGLDGTNLQADARKMIETYKVGGFILYKPNITSAEQTLKFLNQLKKANQPNPAALWLSTDQEGGRVSRMPEPYLKIPTAKEIGQKNSTAYATGIGQALGEEIKSVGFNLDFAPVMDINSNPNNPVIGDRSYGANADTVINNGTAVLKGIQSEGVAAVVKHFPGHGDTSVDSHLELPVVNKSLKQLEGFELLPFQAAVKQGTDMVMVAHLLIPKIDPDYPASLSKQMISDLLRDQLGYDGVVITDDLTMGGIVKHYGIAEAAVRSIQAGSDIVLVGHDVERETAVIKALQNAASSGKLTEQEIDQHVYRILQLKQKYKLSDKTVSTVDVSAVNADVKKLLNR</sequence>
<name>A0ABQ1GJI6_9BACL</name>
<dbReference type="PANTHER" id="PTHR30480:SF13">
    <property type="entry name" value="BETA-HEXOSAMINIDASE"/>
    <property type="match status" value="1"/>
</dbReference>
<dbReference type="InterPro" id="IPR001764">
    <property type="entry name" value="Glyco_hydro_3_N"/>
</dbReference>
<feature type="signal peptide" evidence="7">
    <location>
        <begin position="1"/>
        <end position="19"/>
    </location>
</feature>
<accession>A0ABQ1GJI6</accession>
<proteinExistence type="inferred from homology"/>
<dbReference type="PROSITE" id="PS00775">
    <property type="entry name" value="GLYCOSYL_HYDROL_F3"/>
    <property type="match status" value="1"/>
</dbReference>
<dbReference type="InterPro" id="IPR036962">
    <property type="entry name" value="Glyco_hydro_3_N_sf"/>
</dbReference>
<dbReference type="PROSITE" id="PS51257">
    <property type="entry name" value="PROKAR_LIPOPROTEIN"/>
    <property type="match status" value="1"/>
</dbReference>
<evidence type="ECO:0000256" key="3">
    <source>
        <dbReference type="ARBA" id="ARBA00012663"/>
    </source>
</evidence>
<organism evidence="9 10">
    <name type="scientific">Paenibacillus physcomitrellae</name>
    <dbReference type="NCBI Taxonomy" id="1619311"/>
    <lineage>
        <taxon>Bacteria</taxon>
        <taxon>Bacillati</taxon>
        <taxon>Bacillota</taxon>
        <taxon>Bacilli</taxon>
        <taxon>Bacillales</taxon>
        <taxon>Paenibacillaceae</taxon>
        <taxon>Paenibacillus</taxon>
    </lineage>
</organism>
<evidence type="ECO:0000256" key="6">
    <source>
        <dbReference type="SAM" id="MobiDB-lite"/>
    </source>
</evidence>
<gene>
    <name evidence="9" type="ORF">GCM10010917_32910</name>
</gene>
<dbReference type="RefSeq" id="WP_094092725.1">
    <property type="nucleotide sequence ID" value="NZ_BMHF01000013.1"/>
</dbReference>
<evidence type="ECO:0000256" key="7">
    <source>
        <dbReference type="SAM" id="SignalP"/>
    </source>
</evidence>
<protein>
    <recommendedName>
        <fullName evidence="3">beta-N-acetylhexosaminidase</fullName>
        <ecNumber evidence="3">3.2.1.52</ecNumber>
    </recommendedName>
</protein>
<dbReference type="Pfam" id="PF00933">
    <property type="entry name" value="Glyco_hydro_3"/>
    <property type="match status" value="1"/>
</dbReference>
<keyword evidence="5" id="KW-0326">Glycosidase</keyword>
<evidence type="ECO:0000256" key="5">
    <source>
        <dbReference type="ARBA" id="ARBA00023295"/>
    </source>
</evidence>
<feature type="region of interest" description="Disordered" evidence="6">
    <location>
        <begin position="24"/>
        <end position="79"/>
    </location>
</feature>
<dbReference type="EC" id="3.2.1.52" evidence="3"/>
<reference evidence="10" key="1">
    <citation type="journal article" date="2019" name="Int. J. Syst. Evol. Microbiol.">
        <title>The Global Catalogue of Microorganisms (GCM) 10K type strain sequencing project: providing services to taxonomists for standard genome sequencing and annotation.</title>
        <authorList>
            <consortium name="The Broad Institute Genomics Platform"/>
            <consortium name="The Broad Institute Genome Sequencing Center for Infectious Disease"/>
            <person name="Wu L."/>
            <person name="Ma J."/>
        </authorList>
    </citation>
    <scope>NUCLEOTIDE SEQUENCE [LARGE SCALE GENOMIC DNA]</scope>
    <source>
        <strain evidence="10">CGMCC 1.15044</strain>
    </source>
</reference>